<accession>A0A653IHD3</accession>
<evidence type="ECO:0000313" key="1">
    <source>
        <dbReference type="EMBL" id="VWX38053.1"/>
    </source>
</evidence>
<proteinExistence type="predicted"/>
<gene>
    <name evidence="1" type="ORF">EXIGUO9Y_360330</name>
</gene>
<dbReference type="AlphaFoldDB" id="A0A653IHD3"/>
<name>A0A653IHD3_9BACL</name>
<evidence type="ECO:0000313" key="2">
    <source>
        <dbReference type="Proteomes" id="UP000439752"/>
    </source>
</evidence>
<sequence>MISTRTFHLASYHFFPQGSQEKILLEDEAAGVLFDFQEATDADKLYIQLFDQGFQYPPSKLYRQDAAFGQADVIHVTCRFETDVPCQIQLFKMQYGNKKRMGSESEFVMLDGATDLQIQLERVKGAQYFKIAFKFLVAGDVRIRLTELKIAERIQLKQEDPHYAV</sequence>
<reference evidence="1 2" key="1">
    <citation type="submission" date="2019-10" db="EMBL/GenBank/DDBJ databases">
        <authorList>
            <person name="Karimi E."/>
        </authorList>
    </citation>
    <scope>NUCLEOTIDE SEQUENCE [LARGE SCALE GENOMIC DNA]</scope>
    <source>
        <strain evidence="1">Exiguobacterium sp. 9Y</strain>
    </source>
</reference>
<keyword evidence="2" id="KW-1185">Reference proteome</keyword>
<protein>
    <submittedName>
        <fullName evidence="1">Uncharacterized protein</fullName>
    </submittedName>
</protein>
<dbReference type="Proteomes" id="UP000439752">
    <property type="component" value="Unassembled WGS sequence"/>
</dbReference>
<dbReference type="RefSeq" id="WP_236550057.1">
    <property type="nucleotide sequence ID" value="NZ_LR732312.1"/>
</dbReference>
<organism evidence="1 2">
    <name type="scientific">Exiguobacterium oxidotolerans</name>
    <dbReference type="NCBI Taxonomy" id="223958"/>
    <lineage>
        <taxon>Bacteria</taxon>
        <taxon>Bacillati</taxon>
        <taxon>Bacillota</taxon>
        <taxon>Bacilli</taxon>
        <taxon>Bacillales</taxon>
        <taxon>Bacillales Family XII. Incertae Sedis</taxon>
        <taxon>Exiguobacterium</taxon>
    </lineage>
</organism>
<dbReference type="EMBL" id="CABWKQ010000030">
    <property type="protein sequence ID" value="VWX38053.1"/>
    <property type="molecule type" value="Genomic_DNA"/>
</dbReference>